<keyword evidence="3 6" id="KW-0812">Transmembrane</keyword>
<feature type="transmembrane region" description="Helical" evidence="6">
    <location>
        <begin position="127"/>
        <end position="144"/>
    </location>
</feature>
<accession>F1ZA01</accession>
<evidence type="ECO:0000313" key="7">
    <source>
        <dbReference type="EMBL" id="EGD58591.1"/>
    </source>
</evidence>
<protein>
    <submittedName>
        <fullName evidence="7">YhhN-like protein</fullName>
    </submittedName>
</protein>
<feature type="transmembrane region" description="Helical" evidence="6">
    <location>
        <begin position="102"/>
        <end position="121"/>
    </location>
</feature>
<dbReference type="Pfam" id="PF07947">
    <property type="entry name" value="YhhN"/>
    <property type="match status" value="1"/>
</dbReference>
<evidence type="ECO:0000256" key="3">
    <source>
        <dbReference type="ARBA" id="ARBA00022692"/>
    </source>
</evidence>
<dbReference type="InParanoid" id="F1ZA01"/>
<dbReference type="InterPro" id="IPR012506">
    <property type="entry name" value="TMEM86B-like"/>
</dbReference>
<dbReference type="OrthoDB" id="7390032at2"/>
<evidence type="ECO:0000256" key="1">
    <source>
        <dbReference type="ARBA" id="ARBA00004141"/>
    </source>
</evidence>
<dbReference type="GO" id="GO:0016020">
    <property type="term" value="C:membrane"/>
    <property type="evidence" value="ECO:0007669"/>
    <property type="project" value="UniProtKB-SubCell"/>
</dbReference>
<dbReference type="EMBL" id="AEWJ01000041">
    <property type="protein sequence ID" value="EGD58591.1"/>
    <property type="molecule type" value="Genomic_DNA"/>
</dbReference>
<feature type="transmembrane region" description="Helical" evidence="6">
    <location>
        <begin position="6"/>
        <end position="22"/>
    </location>
</feature>
<organism evidence="7 8">
    <name type="scientific">Novosphingobium nitrogenifigens DSM 19370</name>
    <dbReference type="NCBI Taxonomy" id="983920"/>
    <lineage>
        <taxon>Bacteria</taxon>
        <taxon>Pseudomonadati</taxon>
        <taxon>Pseudomonadota</taxon>
        <taxon>Alphaproteobacteria</taxon>
        <taxon>Sphingomonadales</taxon>
        <taxon>Sphingomonadaceae</taxon>
        <taxon>Novosphingobium</taxon>
    </lineage>
</organism>
<dbReference type="Proteomes" id="UP000004728">
    <property type="component" value="Unassembled WGS sequence"/>
</dbReference>
<dbReference type="RefSeq" id="WP_008066545.1">
    <property type="nucleotide sequence ID" value="NZ_AQWK01000002.1"/>
</dbReference>
<feature type="transmembrane region" description="Helical" evidence="6">
    <location>
        <begin position="76"/>
        <end position="95"/>
    </location>
</feature>
<evidence type="ECO:0000256" key="4">
    <source>
        <dbReference type="ARBA" id="ARBA00022989"/>
    </source>
</evidence>
<feature type="transmembrane region" description="Helical" evidence="6">
    <location>
        <begin position="151"/>
        <end position="169"/>
    </location>
</feature>
<dbReference type="PANTHER" id="PTHR31885:SF6">
    <property type="entry name" value="GH04784P"/>
    <property type="match status" value="1"/>
</dbReference>
<dbReference type="eggNOG" id="COG3714">
    <property type="taxonomic scope" value="Bacteria"/>
</dbReference>
<proteinExistence type="inferred from homology"/>
<comment type="subcellular location">
    <subcellularLocation>
        <location evidence="1">Membrane</location>
        <topology evidence="1">Multi-pass membrane protein</topology>
    </subcellularLocation>
</comment>
<evidence type="ECO:0000256" key="6">
    <source>
        <dbReference type="SAM" id="Phobius"/>
    </source>
</evidence>
<comment type="similarity">
    <text evidence="2">Belongs to the TMEM86 family.</text>
</comment>
<dbReference type="STRING" id="983920.Y88_0648"/>
<dbReference type="HOGENOM" id="CLU_1223716_0_0_5"/>
<keyword evidence="8" id="KW-1185">Reference proteome</keyword>
<evidence type="ECO:0000256" key="2">
    <source>
        <dbReference type="ARBA" id="ARBA00007375"/>
    </source>
</evidence>
<evidence type="ECO:0000313" key="8">
    <source>
        <dbReference type="Proteomes" id="UP000004728"/>
    </source>
</evidence>
<keyword evidence="4 6" id="KW-1133">Transmembrane helix</keyword>
<gene>
    <name evidence="7" type="ORF">Y88_0648</name>
</gene>
<keyword evidence="5 6" id="KW-0472">Membrane</keyword>
<feature type="transmembrane region" description="Helical" evidence="6">
    <location>
        <begin position="181"/>
        <end position="199"/>
    </location>
</feature>
<name>F1ZA01_9SPHN</name>
<dbReference type="GO" id="GO:0016787">
    <property type="term" value="F:hydrolase activity"/>
    <property type="evidence" value="ECO:0007669"/>
    <property type="project" value="TreeGrafter"/>
</dbReference>
<evidence type="ECO:0000256" key="5">
    <source>
        <dbReference type="ARBA" id="ARBA00023136"/>
    </source>
</evidence>
<comment type="caution">
    <text evidence="7">The sequence shown here is derived from an EMBL/GenBank/DDBJ whole genome shotgun (WGS) entry which is preliminary data.</text>
</comment>
<reference evidence="7 8" key="1">
    <citation type="journal article" date="2012" name="J. Bacteriol.">
        <title>Draft Genome Sequence of Novosphingobium nitrogenifigens Y88T.</title>
        <authorList>
            <person name="Strabala T.J."/>
            <person name="Macdonald L."/>
            <person name="Liu V."/>
            <person name="Smit A.M."/>
        </authorList>
    </citation>
    <scope>NUCLEOTIDE SEQUENCE [LARGE SCALE GENOMIC DNA]</scope>
    <source>
        <strain evidence="7 8">DSM 19370</strain>
    </source>
</reference>
<dbReference type="PANTHER" id="PTHR31885">
    <property type="entry name" value="GH04784P"/>
    <property type="match status" value="1"/>
</dbReference>
<dbReference type="AlphaFoldDB" id="F1ZA01"/>
<sequence>MAGGSRVWLVASLICGLGYWYAHAILSPGMALLVLKGGGVGALAIYAGIRAEPDDRPIAVVLALGAVGDMLIEVNLVAGALAFLAGHWLAVWFYLRHPRAGRGLNVMPLVMVLIPLMGWKLSRMPVTAIYSVGLAAMAGSAWASGFPRSRVALGAILFVTSDLLLFGRMGLLAGSPWTGDLIWPTYYFGQVLIALGVVGL</sequence>